<dbReference type="CDD" id="cd20405">
    <property type="entry name" value="Tudor_Agenet_AtDUF_rpt1_3"/>
    <property type="match status" value="1"/>
</dbReference>
<dbReference type="Gene3D" id="3.90.110.10">
    <property type="entry name" value="Lactate dehydrogenase/glycoside hydrolase, family 4, C-terminal"/>
    <property type="match status" value="1"/>
</dbReference>
<proteinExistence type="predicted"/>
<feature type="region of interest" description="Disordered" evidence="1">
    <location>
        <begin position="883"/>
        <end position="940"/>
    </location>
</feature>
<feature type="compositionally biased region" description="Polar residues" evidence="1">
    <location>
        <begin position="991"/>
        <end position="1018"/>
    </location>
</feature>
<dbReference type="InterPro" id="IPR015955">
    <property type="entry name" value="Lactate_DH/Glyco_Ohase_4_C"/>
</dbReference>
<dbReference type="Gene3D" id="3.40.50.720">
    <property type="entry name" value="NAD(P)-binding Rossmann-like Domain"/>
    <property type="match status" value="1"/>
</dbReference>
<evidence type="ECO:0000313" key="3">
    <source>
        <dbReference type="EMBL" id="KAG1354426.1"/>
    </source>
</evidence>
<feature type="region of interest" description="Disordered" evidence="1">
    <location>
        <begin position="2006"/>
        <end position="2088"/>
    </location>
</feature>
<feature type="region of interest" description="Disordered" evidence="1">
    <location>
        <begin position="530"/>
        <end position="578"/>
    </location>
</feature>
<dbReference type="GO" id="GO:0016616">
    <property type="term" value="F:oxidoreductase activity, acting on the CH-OH group of donors, NAD or NADP as acceptor"/>
    <property type="evidence" value="ECO:0007669"/>
    <property type="project" value="InterPro"/>
</dbReference>
<feature type="region of interest" description="Disordered" evidence="1">
    <location>
        <begin position="2136"/>
        <end position="2160"/>
    </location>
</feature>
<feature type="compositionally biased region" description="Polar residues" evidence="1">
    <location>
        <begin position="802"/>
        <end position="813"/>
    </location>
</feature>
<feature type="compositionally biased region" description="Polar residues" evidence="1">
    <location>
        <begin position="1267"/>
        <end position="1282"/>
    </location>
</feature>
<sequence>MSLRIAVGFGVRTLNGQDFVSEWRVAEADTSMDYDDNDFQSQNFQLVGEDSNKFPPSLRSFALPKFDFDEHLQVHLRFDSLVEPEVLLGIQDQENKWIEHFSPGSSVIEFSSSAAESCSISRHNNVWSEATSSESVEMLLKSVGEDEMVNKRVNTKEADAHDQLNGLDVQMDPLIREDDSGNSRMGDIVHSDLTIQPDKSTNILSGRDEDAFRGQPQVEGMSQTSKDEKPEKDLDLSSSVEKFSSDRKAVPEQCTANKTSSDEVINEFFETVQEDDSLDNAFMRRSTPDDHGCAPCAGMRASSEYRNTQDDPVAASIDRSGICSGKQSFSDQIMEGNKEVGVLAKSKGLQPDKHQKACGQSTCRDGKMVDQHPEGLALNHDFSSLKDSSCSEPSMDSLVYLNEECNESVFSENSNGLLEAIAYQGKALNKDNETVDKVMTHMNEKSSLEVVGDMIIERHSLEVSNENIAKVPPITEASKNAGHDEAEFLAKYDDLRASILPINTSVADSGEERELSPFKEVIEEKQNLECQLSDKNNNDSHNSKRTVVQKSVEDEDLKDTNEKSSVTLNASEDASLEKSPLPTLQHDMEVKVLSSTHDKSIEMKKSGTSEAKFIDDNVIPPDISVIGKEFIAPFVVSCGASSNTDTSNVTGRVEEASFTAQNAGMAKDGSSVMKLIPDESVANPATIGVKSTSLNDSTVVHRSRPEDALAVDVIGEQKDAARSPLHASEHMHSDEKDVNISASVTKSNLDSQIPSDPTTVADAVLDGSSPMNIVLDDSEETVQKDEKRLMPVPPSAGESSPAIFQNGQQSDDASITPGGDCHGQNLVVETNCDASGAHASKSPHSTLSTSNVESRLLEPGSSIQGSVEPSCGSPTVISCTEHSQDGVEYQEGSRGLLEHAGPTSGNPPHISSDAMVSAGKVKASDCDSKEGTASEDDRSFQFEVGSVAELSEKNTGNNWKPFSSMCPSELSQVSKENSQPGPKESEERSPHGTTTKTIGENKSKQVSGSGTGKANTSKRAAKETPSPKKAKERLRNTCSPSPTCGTGISSNKRLEEMRQHPCVESSIMKVSCSPTVQTSNLPDLNTSLSTAALFHQPFTDLQQVQLRAQIFVYGSLIQGIPPDEACMISAFGGTGVRVSEQGMRSSPLQSKSLYTPASRSGTKVVPSTVVNSTMCLPSPLWSISSHDALPSTVQRGTHLDFNQALSPMHSYQSSPMRQYTGNATPWFSQSPRPGSWVVSSQSSTLGASSQHPATPLAETIQVAPVKDSSTTRASNMQLVSPNTLPPTQAPMSVSAASVVQVETQKKSAIPPNTRNTSTAQKSRKRKKGSALEELDPVFSVSQPQTEPTSATVVTEHPPTSAGYPLSTNSSSKAASGGLVSATSTIAYPTYFQIVGSGNAEQRAILSEETCSRIEQSKLQAEDASAHAAAAVRHSQGIWSQLAMQKKSGSVSEVEEKLASAAVAAAAAASVAKAAAEAAKVASEAALQAKMMVEEALSSAKTGHPGQNSEAGLDVGKDLAKLTPVSILKGKDKVNGSSSIISVAREAARRRVEAASAATKRAENLDAILKAAELAAEAVSQAGIIVAMGDPLPFTISELVEAGPESYWKIQHMAMDKHAKMNGLLQEENLDADAPNDHEVSVKQSSAQPLGQRERERDTNEEGMTSHSEQAMQSEENNLGITSVTSPTDRVERDSLASNLKGNTIQKGSLVEVVADEDGLRGVWFSARVLDVKDGKAFVCYNDLLPDEGTGRLQEWIPLQSENNNAPRIRATHPMAAAKPGGTRKRRRETVGNYAWAVGDRVDAWIRDGWWEGIVTEKSPGDETKLTIHFPAGGDSSIVRAWNLRPSLIWKDGEWMLWSRVRERNTVEPYEGDTPFEKRQKLGRLEGKIDSGIDGRVGNMSMDVCSNDSRKPEDSRSLNLSAKDKIFSVGENDREESNSDTLKVKRTGLQKVGSRVVFGVPKPGKKRKFMEVSKHYTLDKTEKASEGNDSIKFAKYLMPQTSRVWRTTTKVDSKGKRASNSKPKGLKSVKSQIIQRRGTAERDSSSVTTVPASNGGESGLGSVPNVKASFNNEENNLGKKNLPEAGSLSTSIGTADAAVTESSVPMPGVPSSKKSSAAVEASIGGKGKVMPSTAKLTGTEVKGSRDPAKIIPDATGPRRSNRRIQPTSRVLVVANPANTNALILKEFAPSIPAKNITCLTRLDHNRVLGQISERLNIQVSDVKNVIIWGNHSSTQYPDVNHATVTTQAGEKSVRELIADDTCNIITYPIGKVLFFLKFLNDCPVMLSVNAYTYRLGNLLSKLHYDLILVWYRMKSSSKLFSRLLRILTEELACFLADARRWKFVEFNSS</sequence>
<evidence type="ECO:0000313" key="4">
    <source>
        <dbReference type="Proteomes" id="UP000797356"/>
    </source>
</evidence>
<feature type="region of interest" description="Disordered" evidence="1">
    <location>
        <begin position="792"/>
        <end position="819"/>
    </location>
</feature>
<dbReference type="InterPro" id="IPR022383">
    <property type="entry name" value="Lactate/malate_DH_C"/>
</dbReference>
<name>A0A8K0N4S3_COCNU</name>
<dbReference type="SUPFAM" id="SSF56327">
    <property type="entry name" value="LDH C-terminal domain-like"/>
    <property type="match status" value="1"/>
</dbReference>
<feature type="compositionally biased region" description="Polar residues" evidence="1">
    <location>
        <begin position="1661"/>
        <end position="1687"/>
    </location>
</feature>
<feature type="compositionally biased region" description="Polar residues" evidence="1">
    <location>
        <begin position="193"/>
        <end position="204"/>
    </location>
</feature>
<feature type="compositionally biased region" description="Polar residues" evidence="1">
    <location>
        <begin position="1036"/>
        <end position="1049"/>
    </location>
</feature>
<dbReference type="Pfam" id="PF02866">
    <property type="entry name" value="Ldh_1_C"/>
    <property type="match status" value="1"/>
</dbReference>
<dbReference type="CDD" id="cd20403">
    <property type="entry name" value="Tudor_Agenet_FMRP-like_rpt2"/>
    <property type="match status" value="1"/>
</dbReference>
<feature type="compositionally biased region" description="Polar residues" evidence="1">
    <location>
        <begin position="1310"/>
        <end position="1320"/>
    </location>
</feature>
<dbReference type="EMBL" id="CM017878">
    <property type="protein sequence ID" value="KAG1354426.1"/>
    <property type="molecule type" value="Genomic_DNA"/>
</dbReference>
<dbReference type="InterPro" id="IPR055274">
    <property type="entry name" value="SWO1"/>
</dbReference>
<feature type="domain" description="Agenet" evidence="2">
    <location>
        <begin position="1793"/>
        <end position="1851"/>
    </location>
</feature>
<feature type="region of interest" description="Disordered" evidence="1">
    <location>
        <begin position="193"/>
        <end position="254"/>
    </location>
</feature>
<reference evidence="3" key="1">
    <citation type="journal article" date="2017" name="Gigascience">
        <title>The genome draft of coconut (Cocos nucifera).</title>
        <authorList>
            <person name="Xiao Y."/>
            <person name="Xu P."/>
            <person name="Fan H."/>
            <person name="Baudouin L."/>
            <person name="Xia W."/>
            <person name="Bocs S."/>
            <person name="Xu J."/>
            <person name="Li Q."/>
            <person name="Guo A."/>
            <person name="Zhou L."/>
            <person name="Li J."/>
            <person name="Wu Y."/>
            <person name="Ma Z."/>
            <person name="Armero A."/>
            <person name="Issali A.E."/>
            <person name="Liu N."/>
            <person name="Peng M."/>
            <person name="Yang Y."/>
        </authorList>
    </citation>
    <scope>NUCLEOTIDE SEQUENCE</scope>
    <source>
        <tissue evidence="3">Spear leaf of Hainan Tall coconut</tissue>
    </source>
</reference>
<evidence type="ECO:0000259" key="2">
    <source>
        <dbReference type="SMART" id="SM00743"/>
    </source>
</evidence>
<feature type="compositionally biased region" description="Polar residues" evidence="1">
    <location>
        <begin position="1222"/>
        <end position="1232"/>
    </location>
</feature>
<dbReference type="Proteomes" id="UP000797356">
    <property type="component" value="Chromosome 7"/>
</dbReference>
<dbReference type="SMART" id="SM00743">
    <property type="entry name" value="Agenet"/>
    <property type="match status" value="2"/>
</dbReference>
<accession>A0A8K0N4S3</accession>
<feature type="compositionally biased region" description="Low complexity" evidence="1">
    <location>
        <begin position="1239"/>
        <end position="1249"/>
    </location>
</feature>
<feature type="region of interest" description="Disordered" evidence="1">
    <location>
        <begin position="953"/>
        <end position="1049"/>
    </location>
</feature>
<feature type="compositionally biased region" description="Basic residues" evidence="1">
    <location>
        <begin position="2015"/>
        <end position="2026"/>
    </location>
</feature>
<dbReference type="PANTHER" id="PTHR48429">
    <property type="entry name" value="AGENET DOMAIN-CONTAINING PROTEIN"/>
    <property type="match status" value="1"/>
</dbReference>
<evidence type="ECO:0000256" key="1">
    <source>
        <dbReference type="SAM" id="MobiDB-lite"/>
    </source>
</evidence>
<dbReference type="PANTHER" id="PTHR48429:SF1">
    <property type="entry name" value="AGENET DOMAIN-CONTAINING PROTEIN"/>
    <property type="match status" value="1"/>
</dbReference>
<feature type="compositionally biased region" description="Polar residues" evidence="1">
    <location>
        <begin position="1339"/>
        <end position="1352"/>
    </location>
</feature>
<feature type="region of interest" description="Disordered" evidence="1">
    <location>
        <begin position="1302"/>
        <end position="1374"/>
    </location>
</feature>
<feature type="region of interest" description="Disordered" evidence="1">
    <location>
        <begin position="1222"/>
        <end position="1290"/>
    </location>
</feature>
<feature type="compositionally biased region" description="Polar residues" evidence="1">
    <location>
        <begin position="953"/>
        <end position="980"/>
    </location>
</feature>
<dbReference type="Pfam" id="PF05641">
    <property type="entry name" value="Agenet"/>
    <property type="match status" value="1"/>
</dbReference>
<dbReference type="InterPro" id="IPR014002">
    <property type="entry name" value="Agenet_dom_plant"/>
</dbReference>
<dbReference type="InterPro" id="IPR008395">
    <property type="entry name" value="Agenet-like_dom"/>
</dbReference>
<feature type="compositionally biased region" description="Basic and acidic residues" evidence="1">
    <location>
        <begin position="225"/>
        <end position="235"/>
    </location>
</feature>
<feature type="domain" description="Agenet" evidence="2">
    <location>
        <begin position="1702"/>
        <end position="1763"/>
    </location>
</feature>
<dbReference type="OrthoDB" id="433924at2759"/>
<feature type="region of interest" description="Disordered" evidence="1">
    <location>
        <begin position="1636"/>
        <end position="1689"/>
    </location>
</feature>
<comment type="caution">
    <text evidence="3">The sequence shown here is derived from an EMBL/GenBank/DDBJ whole genome shotgun (WGS) entry which is preliminary data.</text>
</comment>
<organism evidence="3 4">
    <name type="scientific">Cocos nucifera</name>
    <name type="common">Coconut palm</name>
    <dbReference type="NCBI Taxonomy" id="13894"/>
    <lineage>
        <taxon>Eukaryota</taxon>
        <taxon>Viridiplantae</taxon>
        <taxon>Streptophyta</taxon>
        <taxon>Embryophyta</taxon>
        <taxon>Tracheophyta</taxon>
        <taxon>Spermatophyta</taxon>
        <taxon>Magnoliopsida</taxon>
        <taxon>Liliopsida</taxon>
        <taxon>Arecaceae</taxon>
        <taxon>Arecoideae</taxon>
        <taxon>Cocoseae</taxon>
        <taxon>Attaleinae</taxon>
        <taxon>Cocos</taxon>
    </lineage>
</organism>
<keyword evidence="4" id="KW-1185">Reference proteome</keyword>
<feature type="compositionally biased region" description="Low complexity" evidence="1">
    <location>
        <begin position="2070"/>
        <end position="2079"/>
    </location>
</feature>
<gene>
    <name evidence="3" type="ORF">COCNU_07G005380</name>
</gene>
<protein>
    <recommendedName>
        <fullName evidence="2">Agenet domain-containing protein</fullName>
    </recommendedName>
</protein>
<reference evidence="3" key="2">
    <citation type="submission" date="2019-07" db="EMBL/GenBank/DDBJ databases">
        <authorList>
            <person name="Yang Y."/>
            <person name="Bocs S."/>
            <person name="Baudouin L."/>
        </authorList>
    </citation>
    <scope>NUCLEOTIDE SEQUENCE</scope>
    <source>
        <tissue evidence="3">Spear leaf of Hainan Tall coconut</tissue>
    </source>
</reference>
<feature type="compositionally biased region" description="Polar residues" evidence="1">
    <location>
        <begin position="563"/>
        <end position="572"/>
    </location>
</feature>
<feature type="compositionally biased region" description="Basic and acidic residues" evidence="1">
    <location>
        <begin position="922"/>
        <end position="940"/>
    </location>
</feature>